<name>A0ABT2UE00_9BACL</name>
<dbReference type="Gene3D" id="2.60.120.200">
    <property type="match status" value="1"/>
</dbReference>
<comment type="caution">
    <text evidence="1">The sequence shown here is derived from an EMBL/GenBank/DDBJ whole genome shotgun (WGS) entry which is preliminary data.</text>
</comment>
<sequence>MLSIHKRLIYENPLSSEKDLRNFRLEGEASITFPNGRMRMENMLDPAEGQASNFVYWCPEDFPSDITVEWDFWPVREPGLCMLFFAASGRHGEDLFDPRLPKRTGEYQQYHSGAIHALHVSYFRRRYPEERAFHTCNLRKSFGAHLVCRGADPIPGVEDAQSPYRLELTKLGRDVVFVINGLTVFQWRDDGQSYGPLLGEGKIGFRQMAPLIGEYGNFRVYASNKA</sequence>
<keyword evidence="2" id="KW-1185">Reference proteome</keyword>
<dbReference type="Proteomes" id="UP001652445">
    <property type="component" value="Unassembled WGS sequence"/>
</dbReference>
<protein>
    <submittedName>
        <fullName evidence="1">YesU family protein</fullName>
    </submittedName>
</protein>
<reference evidence="1 2" key="1">
    <citation type="submission" date="2022-09" db="EMBL/GenBank/DDBJ databases">
        <authorList>
            <person name="Han X.L."/>
            <person name="Wang Q."/>
            <person name="Lu T."/>
        </authorList>
    </citation>
    <scope>NUCLEOTIDE SEQUENCE [LARGE SCALE GENOMIC DNA]</scope>
    <source>
        <strain evidence="1 2">WQ 127069</strain>
    </source>
</reference>
<dbReference type="SUPFAM" id="SSF49899">
    <property type="entry name" value="Concanavalin A-like lectins/glucanases"/>
    <property type="match status" value="1"/>
</dbReference>
<dbReference type="InterPro" id="IPR013320">
    <property type="entry name" value="ConA-like_dom_sf"/>
</dbReference>
<dbReference type="InterPro" id="IPR015305">
    <property type="entry name" value="DUF1961"/>
</dbReference>
<dbReference type="Pfam" id="PF09224">
    <property type="entry name" value="DUF1961"/>
    <property type="match status" value="1"/>
</dbReference>
<organism evidence="1 2">
    <name type="scientific">Paenibacillus baimaensis</name>
    <dbReference type="NCBI Taxonomy" id="2982185"/>
    <lineage>
        <taxon>Bacteria</taxon>
        <taxon>Bacillati</taxon>
        <taxon>Bacillota</taxon>
        <taxon>Bacilli</taxon>
        <taxon>Bacillales</taxon>
        <taxon>Paenibacillaceae</taxon>
        <taxon>Paenibacillus</taxon>
    </lineage>
</organism>
<evidence type="ECO:0000313" key="1">
    <source>
        <dbReference type="EMBL" id="MCU6792859.1"/>
    </source>
</evidence>
<gene>
    <name evidence="1" type="ORF">OB236_12085</name>
</gene>
<proteinExistence type="predicted"/>
<dbReference type="EMBL" id="JAOQIO010000034">
    <property type="protein sequence ID" value="MCU6792859.1"/>
    <property type="molecule type" value="Genomic_DNA"/>
</dbReference>
<accession>A0ABT2UE00</accession>
<evidence type="ECO:0000313" key="2">
    <source>
        <dbReference type="Proteomes" id="UP001652445"/>
    </source>
</evidence>